<feature type="transmembrane region" description="Helical" evidence="7">
    <location>
        <begin position="231"/>
        <end position="254"/>
    </location>
</feature>
<evidence type="ECO:0000256" key="7">
    <source>
        <dbReference type="SAM" id="Phobius"/>
    </source>
</evidence>
<dbReference type="InterPro" id="IPR036259">
    <property type="entry name" value="MFS_trans_sf"/>
</dbReference>
<feature type="transmembrane region" description="Helical" evidence="7">
    <location>
        <begin position="42"/>
        <end position="66"/>
    </location>
</feature>
<evidence type="ECO:0000313" key="10">
    <source>
        <dbReference type="Proteomes" id="UP000002595"/>
    </source>
</evidence>
<dbReference type="Pfam" id="PF07690">
    <property type="entry name" value="MFS_1"/>
    <property type="match status" value="1"/>
</dbReference>
<feature type="transmembrane region" description="Helical" evidence="7">
    <location>
        <begin position="297"/>
        <end position="317"/>
    </location>
</feature>
<dbReference type="InterPro" id="IPR020846">
    <property type="entry name" value="MFS_dom"/>
</dbReference>
<keyword evidence="5 7" id="KW-1133">Transmembrane helix</keyword>
<dbReference type="PANTHER" id="PTHR43045">
    <property type="entry name" value="SHIKIMATE TRANSPORTER"/>
    <property type="match status" value="1"/>
</dbReference>
<keyword evidence="4 7" id="KW-0812">Transmembrane</keyword>
<evidence type="ECO:0000313" key="9">
    <source>
        <dbReference type="EMBL" id="ABL88494.1"/>
    </source>
</evidence>
<keyword evidence="2" id="KW-0813">Transport</keyword>
<dbReference type="Gene3D" id="1.20.1250.20">
    <property type="entry name" value="MFS general substrate transporter like domains"/>
    <property type="match status" value="1"/>
</dbReference>
<dbReference type="Proteomes" id="UP000002595">
    <property type="component" value="Chromosome"/>
</dbReference>
<feature type="transmembrane region" description="Helical" evidence="7">
    <location>
        <begin position="142"/>
        <end position="166"/>
    </location>
</feature>
<dbReference type="EMBL" id="CP000504">
    <property type="protein sequence ID" value="ABL88494.1"/>
    <property type="molecule type" value="Genomic_DNA"/>
</dbReference>
<dbReference type="STRING" id="384616.Pisl_1331"/>
<evidence type="ECO:0000256" key="5">
    <source>
        <dbReference type="ARBA" id="ARBA00022989"/>
    </source>
</evidence>
<dbReference type="AlphaFoldDB" id="A1RU62"/>
<dbReference type="RefSeq" id="WP_011763069.1">
    <property type="nucleotide sequence ID" value="NC_008701.1"/>
</dbReference>
<dbReference type="OrthoDB" id="117970at2157"/>
<evidence type="ECO:0000259" key="8">
    <source>
        <dbReference type="PROSITE" id="PS50850"/>
    </source>
</evidence>
<feature type="transmembrane region" description="Helical" evidence="7">
    <location>
        <begin position="178"/>
        <end position="199"/>
    </location>
</feature>
<feature type="transmembrane region" description="Helical" evidence="7">
    <location>
        <begin position="266"/>
        <end position="285"/>
    </location>
</feature>
<evidence type="ECO:0000256" key="4">
    <source>
        <dbReference type="ARBA" id="ARBA00022692"/>
    </source>
</evidence>
<evidence type="ECO:0000256" key="2">
    <source>
        <dbReference type="ARBA" id="ARBA00022448"/>
    </source>
</evidence>
<dbReference type="eggNOG" id="arCOG02691">
    <property type="taxonomic scope" value="Archaea"/>
</dbReference>
<dbReference type="GO" id="GO:0022857">
    <property type="term" value="F:transmembrane transporter activity"/>
    <property type="evidence" value="ECO:0007669"/>
    <property type="project" value="InterPro"/>
</dbReference>
<evidence type="ECO:0000256" key="3">
    <source>
        <dbReference type="ARBA" id="ARBA00022475"/>
    </source>
</evidence>
<sequence length="422" mass="45428">MSIRLVTSASMAGTLIEWYEFFAYASLSPYIMANFFPKGDPIAASLLTWLVFATGFVVRPVGAVVFGHLGDKVGRKTTFIATLLLMGMATFFMGLLPTYSQVGILAPILLTLLRILQGISLGGEYGGAITYVLEHAAGRNRAFYAGFVAATPPLGLGLSSLTLVTVAKLLPPQDFQTYGWRMPFLVSIVLTILGLVLRLKLTETPLFEKIKSEKAVAKIPLIEAVVKYPRYILVGIAVAAGHSVLAYTATGYIFPFLTSVPKLSPVDASFAVGIAGVLQLPFYILNAWLSEKVGRRVIYSAGLAMALATYYSIFSWLTGVKDLALVTLGVFVLILATAFTFSVLGTALAELFPTKVRYTAMSLSFNLGIGVFGGFTPSIVQAISYWLNNPIAGVLFYTYIVAGFALAVALTLMPETKDKPLD</sequence>
<dbReference type="InterPro" id="IPR011701">
    <property type="entry name" value="MFS"/>
</dbReference>
<feature type="transmembrane region" description="Helical" evidence="7">
    <location>
        <begin position="78"/>
        <end position="96"/>
    </location>
</feature>
<dbReference type="PROSITE" id="PS00217">
    <property type="entry name" value="SUGAR_TRANSPORT_2"/>
    <property type="match status" value="1"/>
</dbReference>
<feature type="domain" description="Major facilitator superfamily (MFS) profile" evidence="8">
    <location>
        <begin position="6"/>
        <end position="417"/>
    </location>
</feature>
<evidence type="ECO:0000256" key="6">
    <source>
        <dbReference type="ARBA" id="ARBA00023136"/>
    </source>
</evidence>
<dbReference type="HOGENOM" id="CLU_001265_39_5_2"/>
<dbReference type="InterPro" id="IPR005829">
    <property type="entry name" value="Sugar_transporter_CS"/>
</dbReference>
<gene>
    <name evidence="9" type="ordered locus">Pisl_1331</name>
</gene>
<comment type="subcellular location">
    <subcellularLocation>
        <location evidence="1">Cell membrane</location>
        <topology evidence="1">Multi-pass membrane protein</topology>
    </subcellularLocation>
</comment>
<dbReference type="PANTHER" id="PTHR43045:SF1">
    <property type="entry name" value="SHIKIMATE TRANSPORTER"/>
    <property type="match status" value="1"/>
</dbReference>
<feature type="transmembrane region" description="Helical" evidence="7">
    <location>
        <begin position="393"/>
        <end position="413"/>
    </location>
</feature>
<dbReference type="Pfam" id="PF00083">
    <property type="entry name" value="Sugar_tr"/>
    <property type="match status" value="1"/>
</dbReference>
<organism evidence="9 10">
    <name type="scientific">Pyrobaculum islandicum (strain DSM 4184 / JCM 9189 / GEO3)</name>
    <dbReference type="NCBI Taxonomy" id="384616"/>
    <lineage>
        <taxon>Archaea</taxon>
        <taxon>Thermoproteota</taxon>
        <taxon>Thermoprotei</taxon>
        <taxon>Thermoproteales</taxon>
        <taxon>Thermoproteaceae</taxon>
        <taxon>Pyrobaculum</taxon>
    </lineage>
</organism>
<evidence type="ECO:0000256" key="1">
    <source>
        <dbReference type="ARBA" id="ARBA00004651"/>
    </source>
</evidence>
<protein>
    <submittedName>
        <fullName evidence="9">Major facilitator superfamily MFS_1</fullName>
    </submittedName>
</protein>
<keyword evidence="6 7" id="KW-0472">Membrane</keyword>
<feature type="transmembrane region" description="Helical" evidence="7">
    <location>
        <begin position="363"/>
        <end position="387"/>
    </location>
</feature>
<dbReference type="InterPro" id="IPR005828">
    <property type="entry name" value="MFS_sugar_transport-like"/>
</dbReference>
<dbReference type="PROSITE" id="PS50850">
    <property type="entry name" value="MFS"/>
    <property type="match status" value="1"/>
</dbReference>
<keyword evidence="3" id="KW-1003">Cell membrane</keyword>
<feature type="transmembrane region" description="Helical" evidence="7">
    <location>
        <begin position="323"/>
        <end position="351"/>
    </location>
</feature>
<accession>A1RU62</accession>
<name>A1RU62_PYRIL</name>
<dbReference type="GO" id="GO:0005886">
    <property type="term" value="C:plasma membrane"/>
    <property type="evidence" value="ECO:0007669"/>
    <property type="project" value="UniProtKB-SubCell"/>
</dbReference>
<dbReference type="KEGG" id="pis:Pisl_1331"/>
<dbReference type="SUPFAM" id="SSF103473">
    <property type="entry name" value="MFS general substrate transporter"/>
    <property type="match status" value="1"/>
</dbReference>
<reference evidence="9" key="1">
    <citation type="submission" date="2006-12" db="EMBL/GenBank/DDBJ databases">
        <title>Complete sequence of Pyrobaculum islandicum DSM 4184.</title>
        <authorList>
            <person name="Copeland A."/>
            <person name="Lucas S."/>
            <person name="Lapidus A."/>
            <person name="Barry K."/>
            <person name="Detter J.C."/>
            <person name="Glavina del Rio T."/>
            <person name="Dalin E."/>
            <person name="Tice H."/>
            <person name="Pitluck S."/>
            <person name="Meincke L."/>
            <person name="Brettin T."/>
            <person name="Bruce D."/>
            <person name="Han C."/>
            <person name="Tapia R."/>
            <person name="Gilna P."/>
            <person name="Schmutz J."/>
            <person name="Larimer F."/>
            <person name="Land M."/>
            <person name="Hauser L."/>
            <person name="Kyrpides N."/>
            <person name="Mikhailova N."/>
            <person name="Cozen A.E."/>
            <person name="Fitz-Gibbon S.T."/>
            <person name="House C.H."/>
            <person name="Saltikov C."/>
            <person name="Lowe T."/>
            <person name="Richardson P."/>
        </authorList>
    </citation>
    <scope>NUCLEOTIDE SEQUENCE [LARGE SCALE GENOMIC DNA]</scope>
    <source>
        <strain evidence="9">DSM 4184</strain>
    </source>
</reference>
<keyword evidence="10" id="KW-1185">Reference proteome</keyword>
<proteinExistence type="predicted"/>
<dbReference type="GeneID" id="4617492"/>